<dbReference type="AlphaFoldDB" id="A0A449BAN6"/>
<evidence type="ECO:0000256" key="5">
    <source>
        <dbReference type="SAM" id="Phobius"/>
    </source>
</evidence>
<dbReference type="RefSeq" id="WP_129623099.1">
    <property type="nucleotide sequence ID" value="NZ_LR215043.1"/>
</dbReference>
<feature type="transmembrane region" description="Helical" evidence="5">
    <location>
        <begin position="42"/>
        <end position="65"/>
    </location>
</feature>
<accession>A0A449BAN6</accession>
<evidence type="ECO:0000256" key="4">
    <source>
        <dbReference type="ARBA" id="ARBA00023136"/>
    </source>
</evidence>
<organism evidence="7 8">
    <name type="scientific">Mycoplasmopsis columbinasalis</name>
    <dbReference type="NCBI Taxonomy" id="114880"/>
    <lineage>
        <taxon>Bacteria</taxon>
        <taxon>Bacillati</taxon>
        <taxon>Mycoplasmatota</taxon>
        <taxon>Mycoplasmoidales</taxon>
        <taxon>Metamycoplasmataceae</taxon>
        <taxon>Mycoplasmopsis</taxon>
    </lineage>
</organism>
<gene>
    <name evidence="7" type="ORF">NCTC10184_00502</name>
</gene>
<reference evidence="7 8" key="1">
    <citation type="submission" date="2019-01" db="EMBL/GenBank/DDBJ databases">
        <authorList>
            <consortium name="Pathogen Informatics"/>
        </authorList>
    </citation>
    <scope>NUCLEOTIDE SEQUENCE [LARGE SCALE GENOMIC DNA]</scope>
    <source>
        <strain evidence="7 8">NCTC10184</strain>
    </source>
</reference>
<name>A0A449BAN6_9BACT</name>
<protein>
    <submittedName>
        <fullName evidence="7">TM2 domain</fullName>
    </submittedName>
</protein>
<dbReference type="PANTHER" id="PTHR21016:SF25">
    <property type="entry name" value="TM2 DOMAIN-CONTAINING PROTEIN DDB_G0277895-RELATED"/>
    <property type="match status" value="1"/>
</dbReference>
<feature type="transmembrane region" description="Helical" evidence="5">
    <location>
        <begin position="17"/>
        <end position="36"/>
    </location>
</feature>
<evidence type="ECO:0000256" key="2">
    <source>
        <dbReference type="ARBA" id="ARBA00022692"/>
    </source>
</evidence>
<evidence type="ECO:0000313" key="7">
    <source>
        <dbReference type="EMBL" id="VEU78264.1"/>
    </source>
</evidence>
<dbReference type="KEGG" id="mcob:NCTC10184_00502"/>
<evidence type="ECO:0000259" key="6">
    <source>
        <dbReference type="Pfam" id="PF05154"/>
    </source>
</evidence>
<dbReference type="InterPro" id="IPR007829">
    <property type="entry name" value="TM2"/>
</dbReference>
<evidence type="ECO:0000313" key="8">
    <source>
        <dbReference type="Proteomes" id="UP000290876"/>
    </source>
</evidence>
<dbReference type="GO" id="GO:0016020">
    <property type="term" value="C:membrane"/>
    <property type="evidence" value="ECO:0007669"/>
    <property type="project" value="UniProtKB-SubCell"/>
</dbReference>
<dbReference type="InterPro" id="IPR050932">
    <property type="entry name" value="TM2D1-3-like"/>
</dbReference>
<dbReference type="EMBL" id="LR215043">
    <property type="protein sequence ID" value="VEU78264.1"/>
    <property type="molecule type" value="Genomic_DNA"/>
</dbReference>
<keyword evidence="2 5" id="KW-0812">Transmembrane</keyword>
<dbReference type="OrthoDB" id="2004788at2"/>
<dbReference type="Pfam" id="PF05154">
    <property type="entry name" value="TM2"/>
    <property type="match status" value="1"/>
</dbReference>
<sequence length="79" mass="8594">MSNNIVRTQAVSNKSRLLNLLLAIFFGQLGIDRFYVGRVGFGLVKLLTLGCFGILWLLDICLAAAGKTIDKHGGAVSKW</sequence>
<keyword evidence="4 5" id="KW-0472">Membrane</keyword>
<keyword evidence="3 5" id="KW-1133">Transmembrane helix</keyword>
<evidence type="ECO:0000256" key="3">
    <source>
        <dbReference type="ARBA" id="ARBA00022989"/>
    </source>
</evidence>
<proteinExistence type="predicted"/>
<evidence type="ECO:0000256" key="1">
    <source>
        <dbReference type="ARBA" id="ARBA00004141"/>
    </source>
</evidence>
<dbReference type="Proteomes" id="UP000290876">
    <property type="component" value="Chromosome"/>
</dbReference>
<dbReference type="PANTHER" id="PTHR21016">
    <property type="entry name" value="BETA-AMYLOID BINDING PROTEIN-RELATED"/>
    <property type="match status" value="1"/>
</dbReference>
<feature type="domain" description="TM2" evidence="6">
    <location>
        <begin position="13"/>
        <end position="60"/>
    </location>
</feature>
<keyword evidence="8" id="KW-1185">Reference proteome</keyword>
<comment type="subcellular location">
    <subcellularLocation>
        <location evidence="1">Membrane</location>
        <topology evidence="1">Multi-pass membrane protein</topology>
    </subcellularLocation>
</comment>